<dbReference type="CDD" id="cd02393">
    <property type="entry name" value="KH-I_PNPase"/>
    <property type="match status" value="1"/>
</dbReference>
<dbReference type="GO" id="GO:0006396">
    <property type="term" value="P:RNA processing"/>
    <property type="evidence" value="ECO:0007669"/>
    <property type="project" value="InterPro"/>
</dbReference>
<comment type="function">
    <text evidence="8">Involved in mRNA degradation. Catalyzes the phosphorolysis of single-stranded polyribonucleotides processively in the 3'- to 5'-direction.</text>
</comment>
<dbReference type="SUPFAM" id="SSF55666">
    <property type="entry name" value="Ribonuclease PH domain 2-like"/>
    <property type="match status" value="2"/>
</dbReference>
<dbReference type="InterPro" id="IPR036612">
    <property type="entry name" value="KH_dom_type_1_sf"/>
</dbReference>
<dbReference type="Gene3D" id="2.40.50.140">
    <property type="entry name" value="Nucleic acid-binding proteins"/>
    <property type="match status" value="1"/>
</dbReference>
<dbReference type="PANTHER" id="PTHR11252">
    <property type="entry name" value="POLYRIBONUCLEOTIDE NUCLEOTIDYLTRANSFERASE"/>
    <property type="match status" value="1"/>
</dbReference>
<comment type="similarity">
    <text evidence="1 8">Belongs to the polyribonucleotide nucleotidyltransferase family.</text>
</comment>
<dbReference type="EC" id="2.7.7.8" evidence="8"/>
<dbReference type="GO" id="GO:0000175">
    <property type="term" value="F:3'-5'-RNA exonuclease activity"/>
    <property type="evidence" value="ECO:0007669"/>
    <property type="project" value="TreeGrafter"/>
</dbReference>
<dbReference type="GO" id="GO:0004654">
    <property type="term" value="F:polyribonucleotide nucleotidyltransferase activity"/>
    <property type="evidence" value="ECO:0007669"/>
    <property type="project" value="UniProtKB-UniRule"/>
</dbReference>
<feature type="binding site" evidence="8">
    <location>
        <position position="515"/>
    </location>
    <ligand>
        <name>Mg(2+)</name>
        <dbReference type="ChEBI" id="CHEBI:18420"/>
    </ligand>
</feature>
<dbReference type="NCBIfam" id="NF008805">
    <property type="entry name" value="PRK11824.1"/>
    <property type="match status" value="1"/>
</dbReference>
<keyword evidence="5 8" id="KW-0479">Metal-binding</keyword>
<keyword evidence="4 8" id="KW-0548">Nucleotidyltransferase</keyword>
<feature type="binding site" evidence="8">
    <location>
        <position position="521"/>
    </location>
    <ligand>
        <name>Mg(2+)</name>
        <dbReference type="ChEBI" id="CHEBI:18420"/>
    </ligand>
</feature>
<dbReference type="SMART" id="SM00322">
    <property type="entry name" value="KH"/>
    <property type="match status" value="1"/>
</dbReference>
<gene>
    <name evidence="8" type="primary">pnp</name>
    <name evidence="10" type="ORF">UNSWCS_1145</name>
</gene>
<dbReference type="Proteomes" id="UP000016620">
    <property type="component" value="Unassembled WGS sequence"/>
</dbReference>
<dbReference type="PANTHER" id="PTHR11252:SF0">
    <property type="entry name" value="POLYRIBONUCLEOTIDE NUCLEOTIDYLTRANSFERASE 1, MITOCHONDRIAL"/>
    <property type="match status" value="1"/>
</dbReference>
<sequence>MQYSIEVNNQVEIFDLNKVAKQASGAVLLRVKNTIVLATVAREDVQVEEDFLPLTVQYIEKAYAAGKIPGGYVKRETKPGDFETLTARIIDRSLRPLFPKGYAYPTQIVVMVLSADPEVDLQVVSLNAASVALYLSDIPVNRPVCGVRVGYIDDKFVINPSNSELKQSAIDLYVAGTKDELLMIEMRSLPQQTTQLIPMVAIEPMIDPSLSDSMAQKQVMNEFSEDKMVEAIDFAGKAILRASSAYEEAFKEHKKEDAALELKPEIENENIAIYIDKFYKAEVKNAINQMAKSERASELGKIAKQISSDEVAQKEGWDEAVISNVLGKYKKKIVREQIINEGVRADGRGLEEVRPISIETNVLPNAHGSCLFTRGQTQALVVATLGTDSDAQMYDILTEKAPLVEKFMFNYNFPGFSVGEASPLKAPGRRELGHGNLAKRALAPSIDLASPYTIRVVSEILESNGSSSMASVCGGSLALRAAGVNTQKLVAGVAMGLIFEGEKHAVLTDIMGLEDHDGDMDFKVAGTSDGITALQMDIKLGGISLEVLKEALYQAKRGREHILALMTQADKNIEINEDVLPKLELFNVDPSKIVDIIGQAGKTIKEIIEKFEVSIDLDREKGEVKIAGGAKKNVDAAKDYIISITSKENSRSFGKKPFKHDKERVKPTFNIGDEFVGSVKSVVDFGVFIELKDGVDGLLHISKIKSPLNVGDQVKVCVSEQKGNKISLSLVE</sequence>
<dbReference type="InterPro" id="IPR003029">
    <property type="entry name" value="S1_domain"/>
</dbReference>
<dbReference type="Gene3D" id="3.30.1370.10">
    <property type="entry name" value="K Homology domain, type 1"/>
    <property type="match status" value="1"/>
</dbReference>
<dbReference type="SUPFAM" id="SSF54791">
    <property type="entry name" value="Eukaryotic type KH-domain (KH-domain type I)"/>
    <property type="match status" value="1"/>
</dbReference>
<dbReference type="GO" id="GO:0000287">
    <property type="term" value="F:magnesium ion binding"/>
    <property type="evidence" value="ECO:0007669"/>
    <property type="project" value="UniProtKB-UniRule"/>
</dbReference>
<dbReference type="SMART" id="SM00316">
    <property type="entry name" value="S1"/>
    <property type="match status" value="1"/>
</dbReference>
<keyword evidence="6 8" id="KW-0460">Magnesium</keyword>
<reference evidence="10 11" key="1">
    <citation type="journal article" date="2013" name="BMC Genomics">
        <title>Comparative genomics of Campylobacter concisus isolates reveals genetic diversity and provides insights into disease association.</title>
        <authorList>
            <person name="Deshpande N.P."/>
            <person name="Kaakoush N.O."/>
            <person name="Wilkins M.R."/>
            <person name="Mitchell H.M."/>
        </authorList>
    </citation>
    <scope>NUCLEOTIDE SEQUENCE [LARGE SCALE GENOMIC DNA]</scope>
    <source>
        <strain evidence="10 11">UNSWCS</strain>
    </source>
</reference>
<accession>U2FDE8</accession>
<evidence type="ECO:0000256" key="8">
    <source>
        <dbReference type="HAMAP-Rule" id="MF_01595"/>
    </source>
</evidence>
<dbReference type="InterPro" id="IPR027408">
    <property type="entry name" value="PNPase/RNase_PH_dom_sf"/>
</dbReference>
<dbReference type="CDD" id="cd11364">
    <property type="entry name" value="RNase_PH_PNPase_2"/>
    <property type="match status" value="1"/>
</dbReference>
<feature type="domain" description="S1 motif" evidence="9">
    <location>
        <begin position="672"/>
        <end position="731"/>
    </location>
</feature>
<dbReference type="PROSITE" id="PS50084">
    <property type="entry name" value="KH_TYPE_1"/>
    <property type="match status" value="1"/>
</dbReference>
<dbReference type="GO" id="GO:0006402">
    <property type="term" value="P:mRNA catabolic process"/>
    <property type="evidence" value="ECO:0007669"/>
    <property type="project" value="UniProtKB-UniRule"/>
</dbReference>
<dbReference type="InterPro" id="IPR012340">
    <property type="entry name" value="NA-bd_OB-fold"/>
</dbReference>
<dbReference type="Pfam" id="PF03725">
    <property type="entry name" value="RNase_PH_C"/>
    <property type="match status" value="1"/>
</dbReference>
<dbReference type="SUPFAM" id="SSF54211">
    <property type="entry name" value="Ribosomal protein S5 domain 2-like"/>
    <property type="match status" value="2"/>
</dbReference>
<dbReference type="EMBL" id="ANNG01000029">
    <property type="protein sequence ID" value="ERJ28075.1"/>
    <property type="molecule type" value="Genomic_DNA"/>
</dbReference>
<keyword evidence="2 8" id="KW-0963">Cytoplasm</keyword>
<name>U2FDE8_9BACT</name>
<organism evidence="10 11">
    <name type="scientific">Campylobacter concisus UNSWCS</name>
    <dbReference type="NCBI Taxonomy" id="1242968"/>
    <lineage>
        <taxon>Bacteria</taxon>
        <taxon>Pseudomonadati</taxon>
        <taxon>Campylobacterota</taxon>
        <taxon>Epsilonproteobacteria</taxon>
        <taxon>Campylobacterales</taxon>
        <taxon>Campylobacteraceae</taxon>
        <taxon>Campylobacter</taxon>
    </lineage>
</organism>
<dbReference type="HAMAP" id="MF_01595">
    <property type="entry name" value="PNPase"/>
    <property type="match status" value="1"/>
</dbReference>
<evidence type="ECO:0000256" key="7">
    <source>
        <dbReference type="ARBA" id="ARBA00022884"/>
    </source>
</evidence>
<dbReference type="InterPro" id="IPR004087">
    <property type="entry name" value="KH_dom"/>
</dbReference>
<evidence type="ECO:0000256" key="3">
    <source>
        <dbReference type="ARBA" id="ARBA00022679"/>
    </source>
</evidence>
<dbReference type="InterPro" id="IPR012162">
    <property type="entry name" value="PNPase"/>
</dbReference>
<dbReference type="InterPro" id="IPR015848">
    <property type="entry name" value="PNPase_PH_RNA-bd_bac/org-type"/>
</dbReference>
<protein>
    <recommendedName>
        <fullName evidence="8">Polyribonucleotide nucleotidyltransferase</fullName>
        <ecNumber evidence="8">2.7.7.8</ecNumber>
    </recommendedName>
    <alternativeName>
        <fullName evidence="8">Polynucleotide phosphorylase</fullName>
        <shortName evidence="8">PNPase</shortName>
    </alternativeName>
</protein>
<dbReference type="FunFam" id="3.30.1370.10:FF:000001">
    <property type="entry name" value="Polyribonucleotide nucleotidyltransferase"/>
    <property type="match status" value="1"/>
</dbReference>
<dbReference type="InterPro" id="IPR015847">
    <property type="entry name" value="ExoRNase_PH_dom2"/>
</dbReference>
<evidence type="ECO:0000256" key="1">
    <source>
        <dbReference type="ARBA" id="ARBA00007404"/>
    </source>
</evidence>
<dbReference type="AlphaFoldDB" id="U2FDE8"/>
<comment type="subcellular location">
    <subcellularLocation>
        <location evidence="8">Cytoplasm</location>
    </subcellularLocation>
</comment>
<comment type="cofactor">
    <cofactor evidence="8">
        <name>Mg(2+)</name>
        <dbReference type="ChEBI" id="CHEBI:18420"/>
    </cofactor>
</comment>
<dbReference type="GO" id="GO:0003723">
    <property type="term" value="F:RNA binding"/>
    <property type="evidence" value="ECO:0007669"/>
    <property type="project" value="UniProtKB-UniRule"/>
</dbReference>
<evidence type="ECO:0000256" key="5">
    <source>
        <dbReference type="ARBA" id="ARBA00022723"/>
    </source>
</evidence>
<dbReference type="InterPro" id="IPR020568">
    <property type="entry name" value="Ribosomal_Su5_D2-typ_SF"/>
</dbReference>
<dbReference type="PROSITE" id="PS50126">
    <property type="entry name" value="S1"/>
    <property type="match status" value="1"/>
</dbReference>
<dbReference type="InterPro" id="IPR036345">
    <property type="entry name" value="ExoRNase_PH_dom2_sf"/>
</dbReference>
<evidence type="ECO:0000256" key="4">
    <source>
        <dbReference type="ARBA" id="ARBA00022695"/>
    </source>
</evidence>
<dbReference type="SUPFAM" id="SSF50249">
    <property type="entry name" value="Nucleic acid-binding proteins"/>
    <property type="match status" value="1"/>
</dbReference>
<dbReference type="Gene3D" id="3.30.230.70">
    <property type="entry name" value="GHMP Kinase, N-terminal domain"/>
    <property type="match status" value="2"/>
</dbReference>
<dbReference type="InterPro" id="IPR004088">
    <property type="entry name" value="KH_dom_type_1"/>
</dbReference>
<evidence type="ECO:0000313" key="10">
    <source>
        <dbReference type="EMBL" id="ERJ28075.1"/>
    </source>
</evidence>
<dbReference type="RefSeq" id="WP_021087870.1">
    <property type="nucleotide sequence ID" value="NZ_ANNG01000029.1"/>
</dbReference>
<dbReference type="Pfam" id="PF00575">
    <property type="entry name" value="S1"/>
    <property type="match status" value="1"/>
</dbReference>
<dbReference type="Pfam" id="PF01138">
    <property type="entry name" value="RNase_PH"/>
    <property type="match status" value="2"/>
</dbReference>
<comment type="catalytic activity">
    <reaction evidence="8">
        <text>RNA(n+1) + phosphate = RNA(n) + a ribonucleoside 5'-diphosphate</text>
        <dbReference type="Rhea" id="RHEA:22096"/>
        <dbReference type="Rhea" id="RHEA-COMP:14527"/>
        <dbReference type="Rhea" id="RHEA-COMP:17342"/>
        <dbReference type="ChEBI" id="CHEBI:43474"/>
        <dbReference type="ChEBI" id="CHEBI:57930"/>
        <dbReference type="ChEBI" id="CHEBI:140395"/>
        <dbReference type="EC" id="2.7.7.8"/>
    </reaction>
</comment>
<dbReference type="InterPro" id="IPR001247">
    <property type="entry name" value="ExoRNase_PH_dom1"/>
</dbReference>
<evidence type="ECO:0000256" key="6">
    <source>
        <dbReference type="ARBA" id="ARBA00022842"/>
    </source>
</evidence>
<dbReference type="PATRIC" id="fig|1242968.3.peg.1380"/>
<proteinExistence type="inferred from homology"/>
<dbReference type="FunFam" id="3.30.230.70:FF:000029">
    <property type="entry name" value="Polyribonucleotide nucleotidyltransferase"/>
    <property type="match status" value="1"/>
</dbReference>
<dbReference type="Pfam" id="PF00013">
    <property type="entry name" value="KH_1"/>
    <property type="match status" value="1"/>
</dbReference>
<dbReference type="Pfam" id="PF03726">
    <property type="entry name" value="PNPase"/>
    <property type="match status" value="1"/>
</dbReference>
<dbReference type="GO" id="GO:0005829">
    <property type="term" value="C:cytosol"/>
    <property type="evidence" value="ECO:0007669"/>
    <property type="project" value="TreeGrafter"/>
</dbReference>
<dbReference type="PIRSF" id="PIRSF005499">
    <property type="entry name" value="PNPase"/>
    <property type="match status" value="1"/>
</dbReference>
<comment type="caution">
    <text evidence="10">The sequence shown here is derived from an EMBL/GenBank/DDBJ whole genome shotgun (WGS) entry which is preliminary data.</text>
</comment>
<evidence type="ECO:0000313" key="11">
    <source>
        <dbReference type="Proteomes" id="UP000016620"/>
    </source>
</evidence>
<evidence type="ECO:0000259" key="9">
    <source>
        <dbReference type="PROSITE" id="PS50126"/>
    </source>
</evidence>
<keyword evidence="3 8" id="KW-0808">Transferase</keyword>
<evidence type="ECO:0000256" key="2">
    <source>
        <dbReference type="ARBA" id="ARBA00022490"/>
    </source>
</evidence>
<keyword evidence="7 8" id="KW-0694">RNA-binding</keyword>
<dbReference type="FunFam" id="3.30.230.70:FF:000026">
    <property type="entry name" value="Polyribonucleotide nucleotidyltransferase"/>
    <property type="match status" value="1"/>
</dbReference>